<keyword evidence="3" id="KW-1185">Reference proteome</keyword>
<reference evidence="2 3" key="1">
    <citation type="submission" date="2022-12" db="EMBL/GenBank/DDBJ databases">
        <title>Chromosome-level genome of Tegillarca granosa.</title>
        <authorList>
            <person name="Kim J."/>
        </authorList>
    </citation>
    <scope>NUCLEOTIDE SEQUENCE [LARGE SCALE GENOMIC DNA]</scope>
    <source>
        <strain evidence="2">Teg-2019</strain>
        <tissue evidence="2">Adductor muscle</tissue>
    </source>
</reference>
<feature type="compositionally biased region" description="Polar residues" evidence="1">
    <location>
        <begin position="44"/>
        <end position="54"/>
    </location>
</feature>
<dbReference type="Proteomes" id="UP001217089">
    <property type="component" value="Unassembled WGS sequence"/>
</dbReference>
<accession>A0ABQ9FLF1</accession>
<feature type="region of interest" description="Disordered" evidence="1">
    <location>
        <begin position="44"/>
        <end position="74"/>
    </location>
</feature>
<comment type="caution">
    <text evidence="2">The sequence shown here is derived from an EMBL/GenBank/DDBJ whole genome shotgun (WGS) entry which is preliminary data.</text>
</comment>
<organism evidence="2 3">
    <name type="scientific">Tegillarca granosa</name>
    <name type="common">Malaysian cockle</name>
    <name type="synonym">Anadara granosa</name>
    <dbReference type="NCBI Taxonomy" id="220873"/>
    <lineage>
        <taxon>Eukaryota</taxon>
        <taxon>Metazoa</taxon>
        <taxon>Spiralia</taxon>
        <taxon>Lophotrochozoa</taxon>
        <taxon>Mollusca</taxon>
        <taxon>Bivalvia</taxon>
        <taxon>Autobranchia</taxon>
        <taxon>Pteriomorphia</taxon>
        <taxon>Arcoida</taxon>
        <taxon>Arcoidea</taxon>
        <taxon>Arcidae</taxon>
        <taxon>Tegillarca</taxon>
    </lineage>
</organism>
<dbReference type="EMBL" id="JARBDR010000246">
    <property type="protein sequence ID" value="KAJ8317447.1"/>
    <property type="molecule type" value="Genomic_DNA"/>
</dbReference>
<sequence>MYFNKTLEDCIVPKCRICCKSYIKHHRENNTVLYDKLKDANTHNGDLQMNNLESPSKHNDKDQTGELPSCSFLI</sequence>
<protein>
    <submittedName>
        <fullName evidence="2">Uncharacterized protein</fullName>
    </submittedName>
</protein>
<gene>
    <name evidence="2" type="ORF">KUTeg_005351</name>
</gene>
<proteinExistence type="predicted"/>
<evidence type="ECO:0000313" key="3">
    <source>
        <dbReference type="Proteomes" id="UP001217089"/>
    </source>
</evidence>
<feature type="compositionally biased region" description="Basic and acidic residues" evidence="1">
    <location>
        <begin position="55"/>
        <end position="64"/>
    </location>
</feature>
<evidence type="ECO:0000313" key="2">
    <source>
        <dbReference type="EMBL" id="KAJ8317447.1"/>
    </source>
</evidence>
<name>A0ABQ9FLF1_TEGGR</name>
<evidence type="ECO:0000256" key="1">
    <source>
        <dbReference type="SAM" id="MobiDB-lite"/>
    </source>
</evidence>